<protein>
    <recommendedName>
        <fullName evidence="2">DUF6535 domain-containing protein</fullName>
    </recommendedName>
</protein>
<reference evidence="3 4" key="1">
    <citation type="journal article" date="2018" name="Biotechnol. Biofuels">
        <title>Integrative visual omics of the white-rot fungus Polyporus brumalis exposes the biotechnological potential of its oxidative enzymes for delignifying raw plant biomass.</title>
        <authorList>
            <person name="Miyauchi S."/>
            <person name="Rancon A."/>
            <person name="Drula E."/>
            <person name="Hage H."/>
            <person name="Chaduli D."/>
            <person name="Favel A."/>
            <person name="Grisel S."/>
            <person name="Henrissat B."/>
            <person name="Herpoel-Gimbert I."/>
            <person name="Ruiz-Duenas F.J."/>
            <person name="Chevret D."/>
            <person name="Hainaut M."/>
            <person name="Lin J."/>
            <person name="Wang M."/>
            <person name="Pangilinan J."/>
            <person name="Lipzen A."/>
            <person name="Lesage-Meessen L."/>
            <person name="Navarro D."/>
            <person name="Riley R."/>
            <person name="Grigoriev I.V."/>
            <person name="Zhou S."/>
            <person name="Raouche S."/>
            <person name="Rosso M.N."/>
        </authorList>
    </citation>
    <scope>NUCLEOTIDE SEQUENCE [LARGE SCALE GENOMIC DNA]</scope>
    <source>
        <strain evidence="3 4">BRFM 1820</strain>
    </source>
</reference>
<feature type="transmembrane region" description="Helical" evidence="1">
    <location>
        <begin position="24"/>
        <end position="43"/>
    </location>
</feature>
<gene>
    <name evidence="3" type="ORF">OH76DRAFT_1355679</name>
</gene>
<feature type="transmembrane region" description="Helical" evidence="1">
    <location>
        <begin position="148"/>
        <end position="171"/>
    </location>
</feature>
<dbReference type="Pfam" id="PF20153">
    <property type="entry name" value="DUF6535"/>
    <property type="match status" value="1"/>
</dbReference>
<sequence>MWSMYVEHTLEEDKETVEAWNDDLDSILIFAALFSAVVTTFVVESSHNLKVDDSAELLRAVLLEMKAARNASGSNSGPPVPAAFTVTGSALRVNAYWFSSLVISLATALITILAKQWVNYLLAGLSPVPSIGARHRQYRIDGMHKWKLPTVISILPIFLHISLLLFFAGLVEFVWDLNVVVGTITAALVATTSVVYFAANIVAYIYPECPYKTSMAVFIGQVLSLMVAIYGKALVAFGVAWDLVRAAYASPSSRSTIFLTSI</sequence>
<keyword evidence="4" id="KW-1185">Reference proteome</keyword>
<dbReference type="OrthoDB" id="3269725at2759"/>
<evidence type="ECO:0000313" key="4">
    <source>
        <dbReference type="Proteomes" id="UP000256964"/>
    </source>
</evidence>
<dbReference type="InterPro" id="IPR045338">
    <property type="entry name" value="DUF6535"/>
</dbReference>
<dbReference type="AlphaFoldDB" id="A0A371D289"/>
<dbReference type="EMBL" id="KZ857425">
    <property type="protein sequence ID" value="RDX46670.1"/>
    <property type="molecule type" value="Genomic_DNA"/>
</dbReference>
<keyword evidence="1" id="KW-0812">Transmembrane</keyword>
<keyword evidence="1" id="KW-0472">Membrane</keyword>
<evidence type="ECO:0000259" key="2">
    <source>
        <dbReference type="Pfam" id="PF20153"/>
    </source>
</evidence>
<feature type="transmembrane region" description="Helical" evidence="1">
    <location>
        <begin position="177"/>
        <end position="206"/>
    </location>
</feature>
<feature type="transmembrane region" description="Helical" evidence="1">
    <location>
        <begin position="95"/>
        <end position="114"/>
    </location>
</feature>
<organism evidence="3 4">
    <name type="scientific">Lentinus brumalis</name>
    <dbReference type="NCBI Taxonomy" id="2498619"/>
    <lineage>
        <taxon>Eukaryota</taxon>
        <taxon>Fungi</taxon>
        <taxon>Dikarya</taxon>
        <taxon>Basidiomycota</taxon>
        <taxon>Agaricomycotina</taxon>
        <taxon>Agaricomycetes</taxon>
        <taxon>Polyporales</taxon>
        <taxon>Polyporaceae</taxon>
        <taxon>Lentinus</taxon>
    </lineage>
</organism>
<dbReference type="Proteomes" id="UP000256964">
    <property type="component" value="Unassembled WGS sequence"/>
</dbReference>
<dbReference type="STRING" id="139420.A0A371D289"/>
<name>A0A371D289_9APHY</name>
<feature type="domain" description="DUF6535" evidence="2">
    <location>
        <begin position="2"/>
        <end position="175"/>
    </location>
</feature>
<evidence type="ECO:0000313" key="3">
    <source>
        <dbReference type="EMBL" id="RDX46670.1"/>
    </source>
</evidence>
<keyword evidence="1" id="KW-1133">Transmembrane helix</keyword>
<proteinExistence type="predicted"/>
<accession>A0A371D289</accession>
<feature type="transmembrane region" description="Helical" evidence="1">
    <location>
        <begin position="218"/>
        <end position="241"/>
    </location>
</feature>
<evidence type="ECO:0000256" key="1">
    <source>
        <dbReference type="SAM" id="Phobius"/>
    </source>
</evidence>